<dbReference type="AlphaFoldDB" id="A0A4Y7J5B6"/>
<name>A0A4Y7J5B6_PAPSO</name>
<gene>
    <name evidence="1" type="ORF">C5167_013984</name>
</gene>
<keyword evidence="2" id="KW-1185">Reference proteome</keyword>
<dbReference type="Gramene" id="RZC55131">
    <property type="protein sequence ID" value="RZC55131"/>
    <property type="gene ID" value="C5167_013984"/>
</dbReference>
<sequence>MEAATVVLSDGEFTAVAILHISSPLSGLMEAATVVLSNGGCPCLAYRRCHHVVRLLYYLLKAFSSFGTGFDEPDDRFSMHPYICFQHPLYLFVNSVQLLWNLLNADVVVFIKPTPTSSFFIIPGVHIEDFPLGSAAKQVGNDAIEADSSVGPIMVVVSTFVNNYQDKELIINASQQVYEQLYPVSDEFGSQGDEGEIDRYHYPPHLDAQAENDTTRVLNCKGTEL</sequence>
<dbReference type="EMBL" id="CM010717">
    <property type="protein sequence ID" value="RZC55131.1"/>
    <property type="molecule type" value="Genomic_DNA"/>
</dbReference>
<dbReference type="Proteomes" id="UP000316621">
    <property type="component" value="Chromosome 3"/>
</dbReference>
<evidence type="ECO:0000313" key="2">
    <source>
        <dbReference type="Proteomes" id="UP000316621"/>
    </source>
</evidence>
<protein>
    <submittedName>
        <fullName evidence="1">Uncharacterized protein</fullName>
    </submittedName>
</protein>
<accession>A0A4Y7J5B6</accession>
<organism evidence="1 2">
    <name type="scientific">Papaver somniferum</name>
    <name type="common">Opium poppy</name>
    <dbReference type="NCBI Taxonomy" id="3469"/>
    <lineage>
        <taxon>Eukaryota</taxon>
        <taxon>Viridiplantae</taxon>
        <taxon>Streptophyta</taxon>
        <taxon>Embryophyta</taxon>
        <taxon>Tracheophyta</taxon>
        <taxon>Spermatophyta</taxon>
        <taxon>Magnoliopsida</taxon>
        <taxon>Ranunculales</taxon>
        <taxon>Papaveraceae</taxon>
        <taxon>Papaveroideae</taxon>
        <taxon>Papaver</taxon>
    </lineage>
</organism>
<proteinExistence type="predicted"/>
<evidence type="ECO:0000313" key="1">
    <source>
        <dbReference type="EMBL" id="RZC55131.1"/>
    </source>
</evidence>
<reference evidence="1 2" key="1">
    <citation type="journal article" date="2018" name="Science">
        <title>The opium poppy genome and morphinan production.</title>
        <authorList>
            <person name="Guo L."/>
            <person name="Winzer T."/>
            <person name="Yang X."/>
            <person name="Li Y."/>
            <person name="Ning Z."/>
            <person name="He Z."/>
            <person name="Teodor R."/>
            <person name="Lu Y."/>
            <person name="Bowser T.A."/>
            <person name="Graham I.A."/>
            <person name="Ye K."/>
        </authorList>
    </citation>
    <scope>NUCLEOTIDE SEQUENCE [LARGE SCALE GENOMIC DNA]</scope>
    <source>
        <strain evidence="2">cv. HN1</strain>
        <tissue evidence="1">Leaves</tissue>
    </source>
</reference>